<evidence type="ECO:0000259" key="5">
    <source>
        <dbReference type="PROSITE" id="PS50808"/>
    </source>
</evidence>
<dbReference type="SMART" id="SM00614">
    <property type="entry name" value="ZnF_BED"/>
    <property type="match status" value="1"/>
</dbReference>
<dbReference type="GO" id="GO:1990837">
    <property type="term" value="F:sequence-specific double-stranded DNA binding"/>
    <property type="evidence" value="ECO:0007669"/>
    <property type="project" value="TreeGrafter"/>
</dbReference>
<keyword evidence="1" id="KW-0479">Metal-binding</keyword>
<dbReference type="Pfam" id="PF02892">
    <property type="entry name" value="zf-BED"/>
    <property type="match status" value="1"/>
</dbReference>
<dbReference type="SUPFAM" id="SSF57667">
    <property type="entry name" value="beta-beta-alpha zinc fingers"/>
    <property type="match status" value="1"/>
</dbReference>
<dbReference type="GO" id="GO:0005634">
    <property type="term" value="C:nucleus"/>
    <property type="evidence" value="ECO:0007669"/>
    <property type="project" value="TreeGrafter"/>
</dbReference>
<dbReference type="AlphaFoldDB" id="A0A8J5LYZ6"/>
<dbReference type="PANTHER" id="PTHR34396">
    <property type="entry name" value="OS03G0264950 PROTEIN-RELATED"/>
    <property type="match status" value="1"/>
</dbReference>
<gene>
    <name evidence="6" type="ORF">ZIOFF_002203</name>
</gene>
<dbReference type="PROSITE" id="PS50808">
    <property type="entry name" value="ZF_BED"/>
    <property type="match status" value="1"/>
</dbReference>
<evidence type="ECO:0000313" key="7">
    <source>
        <dbReference type="Proteomes" id="UP000734854"/>
    </source>
</evidence>
<evidence type="ECO:0000256" key="3">
    <source>
        <dbReference type="ARBA" id="ARBA00022833"/>
    </source>
</evidence>
<evidence type="ECO:0000313" key="6">
    <source>
        <dbReference type="EMBL" id="KAG6537121.1"/>
    </source>
</evidence>
<dbReference type="GO" id="GO:0008270">
    <property type="term" value="F:zinc ion binding"/>
    <property type="evidence" value="ECO:0007669"/>
    <property type="project" value="UniProtKB-KW"/>
</dbReference>
<evidence type="ECO:0000256" key="4">
    <source>
        <dbReference type="PROSITE-ProRule" id="PRU00027"/>
    </source>
</evidence>
<proteinExistence type="predicted"/>
<keyword evidence="3" id="KW-0862">Zinc</keyword>
<dbReference type="InterPro" id="IPR003656">
    <property type="entry name" value="Znf_BED"/>
</dbReference>
<protein>
    <recommendedName>
        <fullName evidence="5">BED-type domain-containing protein</fullName>
    </recommendedName>
</protein>
<dbReference type="Proteomes" id="UP000734854">
    <property type="component" value="Unassembled WGS sequence"/>
</dbReference>
<keyword evidence="2 4" id="KW-0863">Zinc-finger</keyword>
<dbReference type="GO" id="GO:0006357">
    <property type="term" value="P:regulation of transcription by RNA polymerase II"/>
    <property type="evidence" value="ECO:0007669"/>
    <property type="project" value="TreeGrafter"/>
</dbReference>
<comment type="caution">
    <text evidence="6">The sequence shown here is derived from an EMBL/GenBank/DDBJ whole genome shotgun (WGS) entry which is preliminary data.</text>
</comment>
<name>A0A8J5LYZ6_ZINOF</name>
<dbReference type="PANTHER" id="PTHR34396:SF25">
    <property type="entry name" value="BOUNDARY ELEMENT ASSOCIATED FACTOR"/>
    <property type="match status" value="1"/>
</dbReference>
<organism evidence="6 7">
    <name type="scientific">Zingiber officinale</name>
    <name type="common">Ginger</name>
    <name type="synonym">Amomum zingiber</name>
    <dbReference type="NCBI Taxonomy" id="94328"/>
    <lineage>
        <taxon>Eukaryota</taxon>
        <taxon>Viridiplantae</taxon>
        <taxon>Streptophyta</taxon>
        <taxon>Embryophyta</taxon>
        <taxon>Tracheophyta</taxon>
        <taxon>Spermatophyta</taxon>
        <taxon>Magnoliopsida</taxon>
        <taxon>Liliopsida</taxon>
        <taxon>Zingiberales</taxon>
        <taxon>Zingiberaceae</taxon>
        <taxon>Zingiber</taxon>
    </lineage>
</organism>
<dbReference type="InterPro" id="IPR053031">
    <property type="entry name" value="Cuticle_assoc_protein"/>
</dbReference>
<accession>A0A8J5LYZ6</accession>
<keyword evidence="7" id="KW-1185">Reference proteome</keyword>
<evidence type="ECO:0000256" key="1">
    <source>
        <dbReference type="ARBA" id="ARBA00022723"/>
    </source>
</evidence>
<feature type="domain" description="BED-type" evidence="5">
    <location>
        <begin position="43"/>
        <end position="98"/>
    </location>
</feature>
<dbReference type="InterPro" id="IPR036236">
    <property type="entry name" value="Znf_C2H2_sf"/>
</dbReference>
<dbReference type="EMBL" id="JACMSC010000001">
    <property type="protein sequence ID" value="KAG6537121.1"/>
    <property type="molecule type" value="Genomic_DNA"/>
</dbReference>
<evidence type="ECO:0000256" key="2">
    <source>
        <dbReference type="ARBA" id="ARBA00022771"/>
    </source>
</evidence>
<reference evidence="6 7" key="1">
    <citation type="submission" date="2020-08" db="EMBL/GenBank/DDBJ databases">
        <title>Plant Genome Project.</title>
        <authorList>
            <person name="Zhang R.-G."/>
        </authorList>
    </citation>
    <scope>NUCLEOTIDE SEQUENCE [LARGE SCALE GENOMIC DNA]</scope>
    <source>
        <tissue evidence="6">Rhizome</tissue>
    </source>
</reference>
<sequence length="125" mass="14167">MESEEASINLQENNNVLEITSETDDGGNDLRVNGISKCSGKRKYTSEAWNHFERVTVENIQFTECNYCKAGLKTPASHGTTHLLKHYEKTCKKHPKKMDIRQSLMASKKTCGSQDLTTHIFSQED</sequence>